<sequence length="156" mass="16858">MALREAVGFGMGMLAQEAVNWACRWYQASARNVSTAPSVVRLTRRADLQYSTPGSARSARVNSNAWAMPPGAVLEGHLHIDTSQPPGVEYTIAAPPWLDVGRINRHVRKGLLGGSLARGESQCQDRLLDKLGRQAVTQASLVMTPFHLAADVILLS</sequence>
<name>A0A3P3YLE0_PLABS</name>
<dbReference type="Proteomes" id="UP000290189">
    <property type="component" value="Unassembled WGS sequence"/>
</dbReference>
<reference evidence="1 2" key="1">
    <citation type="submission" date="2018-03" db="EMBL/GenBank/DDBJ databases">
        <authorList>
            <person name="Fogelqvist J."/>
        </authorList>
    </citation>
    <scope>NUCLEOTIDE SEQUENCE [LARGE SCALE GENOMIC DNA]</scope>
</reference>
<evidence type="ECO:0000313" key="1">
    <source>
        <dbReference type="EMBL" id="SPR01001.1"/>
    </source>
</evidence>
<gene>
    <name evidence="1" type="ORF">PLBR_LOCUS8216</name>
</gene>
<dbReference type="EMBL" id="OVEO01000016">
    <property type="protein sequence ID" value="SPR01001.1"/>
    <property type="molecule type" value="Genomic_DNA"/>
</dbReference>
<geneLocation type="mitochondrion" evidence="1"/>
<organism evidence="1 2">
    <name type="scientific">Plasmodiophora brassicae</name>
    <name type="common">Clubroot disease agent</name>
    <dbReference type="NCBI Taxonomy" id="37360"/>
    <lineage>
        <taxon>Eukaryota</taxon>
        <taxon>Sar</taxon>
        <taxon>Rhizaria</taxon>
        <taxon>Endomyxa</taxon>
        <taxon>Phytomyxea</taxon>
        <taxon>Plasmodiophorida</taxon>
        <taxon>Plasmodiophoridae</taxon>
        <taxon>Plasmodiophora</taxon>
    </lineage>
</organism>
<keyword evidence="1" id="KW-0496">Mitochondrion</keyword>
<proteinExistence type="predicted"/>
<evidence type="ECO:0000313" key="2">
    <source>
        <dbReference type="Proteomes" id="UP000290189"/>
    </source>
</evidence>
<protein>
    <submittedName>
        <fullName evidence="1">Uncharacterized protein</fullName>
    </submittedName>
</protein>
<accession>A0A3P3YLE0</accession>
<dbReference type="AlphaFoldDB" id="A0A3P3YLE0"/>